<protein>
    <submittedName>
        <fullName evidence="2">Uncharacterized protein</fullName>
    </submittedName>
</protein>
<organism evidence="2 3">
    <name type="scientific">Mycetohabitans rhizoxinica</name>
    <dbReference type="NCBI Taxonomy" id="412963"/>
    <lineage>
        <taxon>Bacteria</taxon>
        <taxon>Pseudomonadati</taxon>
        <taxon>Pseudomonadota</taxon>
        <taxon>Betaproteobacteria</taxon>
        <taxon>Burkholderiales</taxon>
        <taxon>Burkholderiaceae</taxon>
        <taxon>Mycetohabitans</taxon>
    </lineage>
</organism>
<feature type="region of interest" description="Disordered" evidence="1">
    <location>
        <begin position="1"/>
        <end position="24"/>
    </location>
</feature>
<keyword evidence="3" id="KW-1185">Reference proteome</keyword>
<evidence type="ECO:0000256" key="1">
    <source>
        <dbReference type="SAM" id="MobiDB-lite"/>
    </source>
</evidence>
<evidence type="ECO:0000313" key="3">
    <source>
        <dbReference type="Proteomes" id="UP001493153"/>
    </source>
</evidence>
<dbReference type="RefSeq" id="WP_422392522.1">
    <property type="nucleotide sequence ID" value="NZ_CP062171.1"/>
</dbReference>
<dbReference type="Proteomes" id="UP001493153">
    <property type="component" value="Chromosome"/>
</dbReference>
<evidence type="ECO:0000313" key="2">
    <source>
        <dbReference type="EMBL" id="WXK40017.1"/>
    </source>
</evidence>
<proteinExistence type="predicted"/>
<accession>A0ABZ2PYC0</accession>
<dbReference type="EMBL" id="CP062176">
    <property type="protein sequence ID" value="WXK40017.1"/>
    <property type="molecule type" value="Genomic_DNA"/>
</dbReference>
<name>A0ABZ2PYC0_9BURK</name>
<gene>
    <name evidence="2" type="ORF">IHE29_12400</name>
</gene>
<reference evidence="2 3" key="1">
    <citation type="submission" date="2020-09" db="EMBL/GenBank/DDBJ databases">
        <title>Genome sequences of Mycetohabitans spp.</title>
        <authorList>
            <person name="Carter M.E."/>
            <person name="Carpenter S.C.D."/>
            <person name="Bogdanove A.J."/>
        </authorList>
    </citation>
    <scope>NUCLEOTIDE SEQUENCE [LARGE SCALE GENOMIC DNA]</scope>
    <source>
        <strain evidence="2 3">B12</strain>
    </source>
</reference>
<sequence>MAMISGEAPAAIEPRDPSGTALHTSLQRASAAIPAIACALRGSCSS</sequence>